<evidence type="ECO:0000256" key="1">
    <source>
        <dbReference type="SAM" id="MobiDB-lite"/>
    </source>
</evidence>
<evidence type="ECO:0000313" key="4">
    <source>
        <dbReference type="Proteomes" id="UP001142393"/>
    </source>
</evidence>
<feature type="compositionally biased region" description="Acidic residues" evidence="1">
    <location>
        <begin position="263"/>
        <end position="275"/>
    </location>
</feature>
<accession>A0A9W8TW32</accession>
<proteinExistence type="predicted"/>
<keyword evidence="2" id="KW-0732">Signal</keyword>
<feature type="chain" id="PRO_5040900007" evidence="2">
    <location>
        <begin position="22"/>
        <end position="282"/>
    </location>
</feature>
<dbReference type="EMBL" id="JANVFU010000009">
    <property type="protein sequence ID" value="KAJ3742842.1"/>
    <property type="molecule type" value="Genomic_DNA"/>
</dbReference>
<feature type="region of interest" description="Disordered" evidence="1">
    <location>
        <begin position="234"/>
        <end position="282"/>
    </location>
</feature>
<name>A0A9W8TW32_9AGAR</name>
<evidence type="ECO:0000256" key="2">
    <source>
        <dbReference type="SAM" id="SignalP"/>
    </source>
</evidence>
<keyword evidence="4" id="KW-1185">Reference proteome</keyword>
<protein>
    <submittedName>
        <fullName evidence="3">Uncharacterized protein</fullName>
    </submittedName>
</protein>
<dbReference type="AlphaFoldDB" id="A0A9W8TW32"/>
<dbReference type="Proteomes" id="UP001142393">
    <property type="component" value="Unassembled WGS sequence"/>
</dbReference>
<comment type="caution">
    <text evidence="3">The sequence shown here is derived from an EMBL/GenBank/DDBJ whole genome shotgun (WGS) entry which is preliminary data.</text>
</comment>
<evidence type="ECO:0000313" key="3">
    <source>
        <dbReference type="EMBL" id="KAJ3742842.1"/>
    </source>
</evidence>
<reference evidence="3 4" key="1">
    <citation type="journal article" date="2023" name="Proc. Natl. Acad. Sci. U.S.A.">
        <title>A global phylogenomic analysis of the shiitake genus Lentinula.</title>
        <authorList>
            <person name="Sierra-Patev S."/>
            <person name="Min B."/>
            <person name="Naranjo-Ortiz M."/>
            <person name="Looney B."/>
            <person name="Konkel Z."/>
            <person name="Slot J.C."/>
            <person name="Sakamoto Y."/>
            <person name="Steenwyk J.L."/>
            <person name="Rokas A."/>
            <person name="Carro J."/>
            <person name="Camarero S."/>
            <person name="Ferreira P."/>
            <person name="Molpeceres G."/>
            <person name="Ruiz-Duenas F.J."/>
            <person name="Serrano A."/>
            <person name="Henrissat B."/>
            <person name="Drula E."/>
            <person name="Hughes K.W."/>
            <person name="Mata J.L."/>
            <person name="Ishikawa N.K."/>
            <person name="Vargas-Isla R."/>
            <person name="Ushijima S."/>
            <person name="Smith C.A."/>
            <person name="Donoghue J."/>
            <person name="Ahrendt S."/>
            <person name="Andreopoulos W."/>
            <person name="He G."/>
            <person name="LaButti K."/>
            <person name="Lipzen A."/>
            <person name="Ng V."/>
            <person name="Riley R."/>
            <person name="Sandor L."/>
            <person name="Barry K."/>
            <person name="Martinez A.T."/>
            <person name="Xiao Y."/>
            <person name="Gibbons J.G."/>
            <person name="Terashima K."/>
            <person name="Grigoriev I.V."/>
            <person name="Hibbett D."/>
        </authorList>
    </citation>
    <scope>NUCLEOTIDE SEQUENCE [LARGE SCALE GENOMIC DNA]</scope>
    <source>
        <strain evidence="3 4">TFB7810</strain>
    </source>
</reference>
<sequence length="282" mass="31414">MHRALPCVVITLFGLLSITCAIPLQAYTGSQLVSRMNSPASEPQFTVTVGFPGDPKHPLPAIFDIQKGSALSMNELQKHSDSVQKITDVNKKVQQVVVGFLKDRYPDVQIVFDLSRPFPNLEWKEGEDIRVDLRREKRESDQVVISDWLATVKSVGTTYRGRLVKAKPGALYPTLGNLLTIPRPEKRQSKDMSLLKILSIFCKGGGCQWLQQRYLRDAMVYGHITVAKYGNADKLSATKPGDAERAAPSKATHMRNSEREAESSEDEGMDDDYGDDSSRESD</sequence>
<organism evidence="3 4">
    <name type="scientific">Lentinula detonsa</name>
    <dbReference type="NCBI Taxonomy" id="2804962"/>
    <lineage>
        <taxon>Eukaryota</taxon>
        <taxon>Fungi</taxon>
        <taxon>Dikarya</taxon>
        <taxon>Basidiomycota</taxon>
        <taxon>Agaricomycotina</taxon>
        <taxon>Agaricomycetes</taxon>
        <taxon>Agaricomycetidae</taxon>
        <taxon>Agaricales</taxon>
        <taxon>Marasmiineae</taxon>
        <taxon>Omphalotaceae</taxon>
        <taxon>Lentinula</taxon>
    </lineage>
</organism>
<gene>
    <name evidence="3" type="ORF">DFH05DRAFT_1461058</name>
</gene>
<feature type="signal peptide" evidence="2">
    <location>
        <begin position="1"/>
        <end position="21"/>
    </location>
</feature>